<proteinExistence type="predicted"/>
<name>A0ABZ1FY92_9ACTN</name>
<dbReference type="InterPro" id="IPR037165">
    <property type="entry name" value="AldOxase/xan_DH_Mopterin-bd_sf"/>
</dbReference>
<evidence type="ECO:0000313" key="2">
    <source>
        <dbReference type="Proteomes" id="UP001330827"/>
    </source>
</evidence>
<reference evidence="1 2" key="1">
    <citation type="submission" date="2022-10" db="EMBL/GenBank/DDBJ databases">
        <title>The complete genomes of actinobacterial strains from the NBC collection.</title>
        <authorList>
            <person name="Joergensen T.S."/>
            <person name="Alvarez Arevalo M."/>
            <person name="Sterndorff E.B."/>
            <person name="Faurdal D."/>
            <person name="Vuksanovic O."/>
            <person name="Mourched A.-S."/>
            <person name="Charusanti P."/>
            <person name="Shaw S."/>
            <person name="Blin K."/>
            <person name="Weber T."/>
        </authorList>
    </citation>
    <scope>NUCLEOTIDE SEQUENCE [LARGE SCALE GENOMIC DNA]</scope>
    <source>
        <strain evidence="1 2">NBC 01769</strain>
    </source>
</reference>
<sequence length="87" mass="8990">MDEVVGNGAMVLPGDASADAGPPIVSSRTFGAVFVEVGVDPDLGLLRPRRARGVYSVGAVVNERTARSQKPGFTRLEAMAWPGGAHA</sequence>
<gene>
    <name evidence="1" type="ORF">OIE64_03460</name>
</gene>
<dbReference type="SUPFAM" id="SSF56003">
    <property type="entry name" value="Molybdenum cofactor-binding domain"/>
    <property type="match status" value="1"/>
</dbReference>
<organism evidence="1 2">
    <name type="scientific">Streptomyces brevispora</name>
    <dbReference type="NCBI Taxonomy" id="887462"/>
    <lineage>
        <taxon>Bacteria</taxon>
        <taxon>Bacillati</taxon>
        <taxon>Actinomycetota</taxon>
        <taxon>Actinomycetes</taxon>
        <taxon>Kitasatosporales</taxon>
        <taxon>Streptomycetaceae</taxon>
        <taxon>Streptomyces</taxon>
    </lineage>
</organism>
<dbReference type="EMBL" id="CP109114">
    <property type="protein sequence ID" value="WSC11998.1"/>
    <property type="molecule type" value="Genomic_DNA"/>
</dbReference>
<dbReference type="RefSeq" id="WP_244318485.1">
    <property type="nucleotide sequence ID" value="NZ_CP109114.1"/>
</dbReference>
<dbReference type="Gene3D" id="3.30.365.10">
    <property type="entry name" value="Aldehyde oxidase/xanthine dehydrogenase, molybdopterin binding domain"/>
    <property type="match status" value="1"/>
</dbReference>
<dbReference type="Proteomes" id="UP001330827">
    <property type="component" value="Chromosome"/>
</dbReference>
<accession>A0ABZ1FY92</accession>
<evidence type="ECO:0000313" key="1">
    <source>
        <dbReference type="EMBL" id="WSC11998.1"/>
    </source>
</evidence>
<protein>
    <submittedName>
        <fullName evidence="1">Molybdopterin-dependent oxidoreductase</fullName>
    </submittedName>
</protein>
<keyword evidence="2" id="KW-1185">Reference proteome</keyword>